<feature type="non-terminal residue" evidence="2">
    <location>
        <position position="343"/>
    </location>
</feature>
<proteinExistence type="predicted"/>
<dbReference type="EMBL" id="MU865359">
    <property type="protein sequence ID" value="KAK4225800.1"/>
    <property type="molecule type" value="Genomic_DNA"/>
</dbReference>
<protein>
    <submittedName>
        <fullName evidence="2">Uncharacterized protein</fullName>
    </submittedName>
</protein>
<reference evidence="2" key="1">
    <citation type="journal article" date="2023" name="Mol. Phylogenet. Evol.">
        <title>Genome-scale phylogeny and comparative genomics of the fungal order Sordariales.</title>
        <authorList>
            <person name="Hensen N."/>
            <person name="Bonometti L."/>
            <person name="Westerberg I."/>
            <person name="Brannstrom I.O."/>
            <person name="Guillou S."/>
            <person name="Cros-Aarteil S."/>
            <person name="Calhoun S."/>
            <person name="Haridas S."/>
            <person name="Kuo A."/>
            <person name="Mondo S."/>
            <person name="Pangilinan J."/>
            <person name="Riley R."/>
            <person name="LaButti K."/>
            <person name="Andreopoulos B."/>
            <person name="Lipzen A."/>
            <person name="Chen C."/>
            <person name="Yan M."/>
            <person name="Daum C."/>
            <person name="Ng V."/>
            <person name="Clum A."/>
            <person name="Steindorff A."/>
            <person name="Ohm R.A."/>
            <person name="Martin F."/>
            <person name="Silar P."/>
            <person name="Natvig D.O."/>
            <person name="Lalanne C."/>
            <person name="Gautier V."/>
            <person name="Ament-Velasquez S.L."/>
            <person name="Kruys A."/>
            <person name="Hutchinson M.I."/>
            <person name="Powell A.J."/>
            <person name="Barry K."/>
            <person name="Miller A.N."/>
            <person name="Grigoriev I.V."/>
            <person name="Debuchy R."/>
            <person name="Gladieux P."/>
            <person name="Hiltunen Thoren M."/>
            <person name="Johannesson H."/>
        </authorList>
    </citation>
    <scope>NUCLEOTIDE SEQUENCE</scope>
    <source>
        <strain evidence="2">CBS 990.96</strain>
    </source>
</reference>
<accession>A0AAN7GZN7</accession>
<feature type="non-terminal residue" evidence="2">
    <location>
        <position position="1"/>
    </location>
</feature>
<feature type="compositionally biased region" description="Polar residues" evidence="1">
    <location>
        <begin position="35"/>
        <end position="59"/>
    </location>
</feature>
<gene>
    <name evidence="2" type="ORF">QBC38DRAFT_337821</name>
</gene>
<keyword evidence="3" id="KW-1185">Reference proteome</keyword>
<organism evidence="2 3">
    <name type="scientific">Podospora fimiseda</name>
    <dbReference type="NCBI Taxonomy" id="252190"/>
    <lineage>
        <taxon>Eukaryota</taxon>
        <taxon>Fungi</taxon>
        <taxon>Dikarya</taxon>
        <taxon>Ascomycota</taxon>
        <taxon>Pezizomycotina</taxon>
        <taxon>Sordariomycetes</taxon>
        <taxon>Sordariomycetidae</taxon>
        <taxon>Sordariales</taxon>
        <taxon>Podosporaceae</taxon>
        <taxon>Podospora</taxon>
    </lineage>
</organism>
<dbReference type="AlphaFoldDB" id="A0AAN7GZN7"/>
<evidence type="ECO:0000256" key="1">
    <source>
        <dbReference type="SAM" id="MobiDB-lite"/>
    </source>
</evidence>
<dbReference type="Proteomes" id="UP001301958">
    <property type="component" value="Unassembled WGS sequence"/>
</dbReference>
<comment type="caution">
    <text evidence="2">The sequence shown here is derived from an EMBL/GenBank/DDBJ whole genome shotgun (WGS) entry which is preliminary data.</text>
</comment>
<reference evidence="2" key="2">
    <citation type="submission" date="2023-05" db="EMBL/GenBank/DDBJ databases">
        <authorList>
            <consortium name="Lawrence Berkeley National Laboratory"/>
            <person name="Steindorff A."/>
            <person name="Hensen N."/>
            <person name="Bonometti L."/>
            <person name="Westerberg I."/>
            <person name="Brannstrom I.O."/>
            <person name="Guillou S."/>
            <person name="Cros-Aarteil S."/>
            <person name="Calhoun S."/>
            <person name="Haridas S."/>
            <person name="Kuo A."/>
            <person name="Mondo S."/>
            <person name="Pangilinan J."/>
            <person name="Riley R."/>
            <person name="Labutti K."/>
            <person name="Andreopoulos B."/>
            <person name="Lipzen A."/>
            <person name="Chen C."/>
            <person name="Yanf M."/>
            <person name="Daum C."/>
            <person name="Ng V."/>
            <person name="Clum A."/>
            <person name="Ohm R."/>
            <person name="Martin F."/>
            <person name="Silar P."/>
            <person name="Natvig D."/>
            <person name="Lalanne C."/>
            <person name="Gautier V."/>
            <person name="Ament-Velasquez S.L."/>
            <person name="Kruys A."/>
            <person name="Hutchinson M.I."/>
            <person name="Powell A.J."/>
            <person name="Barry K."/>
            <person name="Miller A.N."/>
            <person name="Grigoriev I.V."/>
            <person name="Debuchy R."/>
            <person name="Gladieux P."/>
            <person name="Thoren M.H."/>
            <person name="Johannesson H."/>
        </authorList>
    </citation>
    <scope>NUCLEOTIDE SEQUENCE</scope>
    <source>
        <strain evidence="2">CBS 990.96</strain>
    </source>
</reference>
<sequence length="343" mass="38472">SVRHSNMKALLTRLDTVTRRTNNNQHDAPQPMPSTPSTIHSSGSNTIPSRQTSVQSHTLTANTAATSWAPTVSPPLLPQQPQRQYWSHQLQSSPSSQITLEQRIALEESFKRKHADLTTRAAILLAEIQALKHLGSISQEEALRQDEEIIAFLRGIRYGKLSSSPLGQAPTTDELSGTPQKAQTPIRALARCVTESLKLYNRDAAYDLVIQDFKSLLPDGTYTDLPLEISTRASLLTSALPISPDPEKFVTESIMHFEHEILATQNPEYYANSQTFKAKAKVALIPRERFLSTSDNYAWDLQELVNEIVVKWKGKEWKNPVTDEFFSAQDIKRIREHPLGRGI</sequence>
<evidence type="ECO:0000313" key="3">
    <source>
        <dbReference type="Proteomes" id="UP001301958"/>
    </source>
</evidence>
<evidence type="ECO:0000313" key="2">
    <source>
        <dbReference type="EMBL" id="KAK4225800.1"/>
    </source>
</evidence>
<feature type="region of interest" description="Disordered" evidence="1">
    <location>
        <begin position="19"/>
        <end position="59"/>
    </location>
</feature>
<name>A0AAN7GZN7_9PEZI</name>